<reference evidence="1" key="1">
    <citation type="submission" date="2014-05" db="EMBL/GenBank/DDBJ databases">
        <authorList>
            <person name="Chronopoulou M."/>
        </authorList>
    </citation>
    <scope>NUCLEOTIDE SEQUENCE</scope>
    <source>
        <tissue evidence="1">Whole organism</tissue>
    </source>
</reference>
<dbReference type="AlphaFoldDB" id="A0A0K2VB63"/>
<feature type="non-terminal residue" evidence="1">
    <location>
        <position position="36"/>
    </location>
</feature>
<keyword evidence="1" id="KW-0489">Methyltransferase</keyword>
<dbReference type="GO" id="GO:0008168">
    <property type="term" value="F:methyltransferase activity"/>
    <property type="evidence" value="ECO:0007669"/>
    <property type="project" value="UniProtKB-KW"/>
</dbReference>
<proteinExistence type="predicted"/>
<dbReference type="EMBL" id="HACA01030169">
    <property type="protein sequence ID" value="CDW47530.1"/>
    <property type="molecule type" value="Transcribed_RNA"/>
</dbReference>
<dbReference type="GO" id="GO:0032259">
    <property type="term" value="P:methylation"/>
    <property type="evidence" value="ECO:0007669"/>
    <property type="project" value="UniProtKB-KW"/>
</dbReference>
<evidence type="ECO:0000313" key="1">
    <source>
        <dbReference type="EMBL" id="CDW47530.1"/>
    </source>
</evidence>
<name>A0A0K2VB63_LEPSM</name>
<accession>A0A0K2VB63</accession>
<sequence>MEIVGLDQYVSTYSIAKELKTTLKPVWNHLNRIILT</sequence>
<protein>
    <submittedName>
        <fullName evidence="1">Histonelysine Nmethyltransferase SETMARlike [Ceratitis capitata]</fullName>
    </submittedName>
</protein>
<keyword evidence="1" id="KW-0808">Transferase</keyword>
<organism evidence="1">
    <name type="scientific">Lepeophtheirus salmonis</name>
    <name type="common">Salmon louse</name>
    <name type="synonym">Caligus salmonis</name>
    <dbReference type="NCBI Taxonomy" id="72036"/>
    <lineage>
        <taxon>Eukaryota</taxon>
        <taxon>Metazoa</taxon>
        <taxon>Ecdysozoa</taxon>
        <taxon>Arthropoda</taxon>
        <taxon>Crustacea</taxon>
        <taxon>Multicrustacea</taxon>
        <taxon>Hexanauplia</taxon>
        <taxon>Copepoda</taxon>
        <taxon>Siphonostomatoida</taxon>
        <taxon>Caligidae</taxon>
        <taxon>Lepeophtheirus</taxon>
    </lineage>
</organism>